<feature type="binding site" evidence="4">
    <location>
        <begin position="70"/>
        <end position="71"/>
    </location>
    <ligand>
        <name>substrate</name>
    </ligand>
</feature>
<dbReference type="FunFam" id="3.75.10.10:FF:000004">
    <property type="entry name" value="N(G),N(G)-dimethylarginine dimethylaminohydrolase 1"/>
    <property type="match status" value="1"/>
</dbReference>
<proteinExistence type="inferred from homology"/>
<dbReference type="Pfam" id="PF02274">
    <property type="entry name" value="ADI"/>
    <property type="match status" value="1"/>
</dbReference>
<dbReference type="OrthoDB" id="10016839at2759"/>
<feature type="binding site" evidence="4">
    <location>
        <position position="23"/>
    </location>
    <ligand>
        <name>substrate</name>
    </ligand>
</feature>
<dbReference type="PANTHER" id="PTHR12737">
    <property type="entry name" value="DIMETHYLARGININE DIMETHYLAMINOHYDROLASE"/>
    <property type="match status" value="1"/>
</dbReference>
<dbReference type="PANTHER" id="PTHR12737:SF9">
    <property type="entry name" value="DIMETHYLARGININASE"/>
    <property type="match status" value="1"/>
</dbReference>
<feature type="binding site" evidence="4">
    <location>
        <position position="142"/>
    </location>
    <ligand>
        <name>substrate</name>
    </ligand>
</feature>
<feature type="binding site" evidence="4">
    <location>
        <position position="90"/>
    </location>
    <ligand>
        <name>substrate</name>
    </ligand>
</feature>
<evidence type="ECO:0008006" key="7">
    <source>
        <dbReference type="Google" id="ProtNLM"/>
    </source>
</evidence>
<sequence>MKPFFYTHALVCEDIPHSLNNGLSLDDHEPIDLDLARRQHQSYLDILEKSGLKLIKIQSDENYSDGVFVEDTSIALGNKIFITNPGAVSRRGETEQVRVKYSQIASDLGLVLGGIKDLENSFLEGGDCMFTGREFIIGLTTRTNQSGVDEFKEFFSEYPVITCQVTEGLHLKSFMSMLNEDTILISSSKEAQLIHEQIVQKANFKYNFVQVPEDSAANILVFNNMMLTSEEYESVYETMNEFNSISRLKTRNSEFKKIDGCLTCRCVFFTI</sequence>
<dbReference type="Proteomes" id="UP000663879">
    <property type="component" value="Unassembled WGS sequence"/>
</dbReference>
<keyword evidence="2" id="KW-0378">Hydrolase</keyword>
<dbReference type="EMBL" id="CAJNOC010001471">
    <property type="protein sequence ID" value="CAF0867782.1"/>
    <property type="molecule type" value="Genomic_DNA"/>
</dbReference>
<protein>
    <recommendedName>
        <fullName evidence="7">Dimethylargininase</fullName>
    </recommendedName>
</protein>
<feature type="binding site" evidence="4">
    <location>
        <position position="65"/>
    </location>
    <ligand>
        <name>substrate</name>
    </ligand>
</feature>
<evidence type="ECO:0000256" key="4">
    <source>
        <dbReference type="PIRSR" id="PIRSR633199-2"/>
    </source>
</evidence>
<reference evidence="5" key="1">
    <citation type="submission" date="2021-02" db="EMBL/GenBank/DDBJ databases">
        <authorList>
            <person name="Nowell W R."/>
        </authorList>
    </citation>
    <scope>NUCLEOTIDE SEQUENCE</scope>
    <source>
        <strain evidence="5">Ploen Becks lab</strain>
    </source>
</reference>
<comment type="caution">
    <text evidence="5">The sequence shown here is derived from an EMBL/GenBank/DDBJ whole genome shotgun (WGS) entry which is preliminary data.</text>
</comment>
<name>A0A813XAK4_9BILA</name>
<organism evidence="5 6">
    <name type="scientific">Brachionus calyciflorus</name>
    <dbReference type="NCBI Taxonomy" id="104777"/>
    <lineage>
        <taxon>Eukaryota</taxon>
        <taxon>Metazoa</taxon>
        <taxon>Spiralia</taxon>
        <taxon>Gnathifera</taxon>
        <taxon>Rotifera</taxon>
        <taxon>Eurotatoria</taxon>
        <taxon>Monogononta</taxon>
        <taxon>Pseudotrocha</taxon>
        <taxon>Ploima</taxon>
        <taxon>Brachionidae</taxon>
        <taxon>Brachionus</taxon>
    </lineage>
</organism>
<feature type="binding site" evidence="4">
    <location>
        <position position="258"/>
    </location>
    <ligand>
        <name>substrate</name>
    </ligand>
</feature>
<evidence type="ECO:0000256" key="1">
    <source>
        <dbReference type="ARBA" id="ARBA00008532"/>
    </source>
</evidence>
<keyword evidence="6" id="KW-1185">Reference proteome</keyword>
<accession>A0A813XAK4</accession>
<gene>
    <name evidence="5" type="ORF">OXX778_LOCUS9773</name>
</gene>
<dbReference type="GO" id="GO:0006525">
    <property type="term" value="P:arginine metabolic process"/>
    <property type="evidence" value="ECO:0007669"/>
    <property type="project" value="TreeGrafter"/>
</dbReference>
<dbReference type="GO" id="GO:0000052">
    <property type="term" value="P:citrulline metabolic process"/>
    <property type="evidence" value="ECO:0007669"/>
    <property type="project" value="TreeGrafter"/>
</dbReference>
<evidence type="ECO:0000313" key="6">
    <source>
        <dbReference type="Proteomes" id="UP000663879"/>
    </source>
</evidence>
<dbReference type="SUPFAM" id="SSF55909">
    <property type="entry name" value="Pentein"/>
    <property type="match status" value="1"/>
</dbReference>
<feature type="active site" description="Proton donor" evidence="3">
    <location>
        <position position="170"/>
    </location>
</feature>
<dbReference type="GO" id="GO:0016403">
    <property type="term" value="F:dimethylargininase activity"/>
    <property type="evidence" value="ECO:0007669"/>
    <property type="project" value="TreeGrafter"/>
</dbReference>
<dbReference type="AlphaFoldDB" id="A0A813XAK4"/>
<dbReference type="GO" id="GO:0016597">
    <property type="term" value="F:amino acid binding"/>
    <property type="evidence" value="ECO:0007669"/>
    <property type="project" value="TreeGrafter"/>
</dbReference>
<evidence type="ECO:0000313" key="5">
    <source>
        <dbReference type="EMBL" id="CAF0867782.1"/>
    </source>
</evidence>
<dbReference type="Gene3D" id="3.75.10.10">
    <property type="entry name" value="L-arginine/glycine Amidinotransferase, Chain A"/>
    <property type="match status" value="1"/>
</dbReference>
<dbReference type="GO" id="GO:0045429">
    <property type="term" value="P:positive regulation of nitric oxide biosynthetic process"/>
    <property type="evidence" value="ECO:0007669"/>
    <property type="project" value="TreeGrafter"/>
</dbReference>
<comment type="similarity">
    <text evidence="1">Belongs to the DDAH family.</text>
</comment>
<feature type="active site" description="Nucleophile" evidence="3">
    <location>
        <position position="264"/>
    </location>
</feature>
<dbReference type="InterPro" id="IPR033199">
    <property type="entry name" value="DDAH-like"/>
</dbReference>
<evidence type="ECO:0000256" key="3">
    <source>
        <dbReference type="PIRSR" id="PIRSR633199-1"/>
    </source>
</evidence>
<evidence type="ECO:0000256" key="2">
    <source>
        <dbReference type="ARBA" id="ARBA00022801"/>
    </source>
</evidence>